<dbReference type="GO" id="GO:0005737">
    <property type="term" value="C:cytoplasm"/>
    <property type="evidence" value="ECO:0007669"/>
    <property type="project" value="UniProtKB-SubCell"/>
</dbReference>
<feature type="region of interest" description="Disordered" evidence="9">
    <location>
        <begin position="232"/>
        <end position="265"/>
    </location>
</feature>
<evidence type="ECO:0000256" key="4">
    <source>
        <dbReference type="ARBA" id="ARBA00022490"/>
    </source>
</evidence>
<proteinExistence type="inferred from homology"/>
<evidence type="ECO:0000256" key="8">
    <source>
        <dbReference type="ARBA" id="ARBA00023242"/>
    </source>
</evidence>
<evidence type="ECO:0000256" key="5">
    <source>
        <dbReference type="ARBA" id="ARBA00022491"/>
    </source>
</evidence>
<dbReference type="Proteomes" id="UP000800035">
    <property type="component" value="Unassembled WGS sequence"/>
</dbReference>
<accession>A0A6A5U1B8</accession>
<keyword evidence="8" id="KW-0539">Nucleus</keyword>
<feature type="region of interest" description="Disordered" evidence="9">
    <location>
        <begin position="1"/>
        <end position="55"/>
    </location>
</feature>
<keyword evidence="4" id="KW-0963">Cytoplasm</keyword>
<evidence type="ECO:0000256" key="1">
    <source>
        <dbReference type="ARBA" id="ARBA00004123"/>
    </source>
</evidence>
<evidence type="ECO:0000256" key="3">
    <source>
        <dbReference type="ARBA" id="ARBA00006922"/>
    </source>
</evidence>
<evidence type="ECO:0000256" key="7">
    <source>
        <dbReference type="ARBA" id="ARBA00023163"/>
    </source>
</evidence>
<feature type="compositionally biased region" description="Basic and acidic residues" evidence="9">
    <location>
        <begin position="197"/>
        <end position="206"/>
    </location>
</feature>
<keyword evidence="5" id="KW-0678">Repressor</keyword>
<dbReference type="InterPro" id="IPR013734">
    <property type="entry name" value="TF_Nrm1/Whi5"/>
</dbReference>
<evidence type="ECO:0000313" key="10">
    <source>
        <dbReference type="EMBL" id="KAF1958414.1"/>
    </source>
</evidence>
<dbReference type="AlphaFoldDB" id="A0A6A5U1B8"/>
<evidence type="ECO:0000256" key="2">
    <source>
        <dbReference type="ARBA" id="ARBA00004496"/>
    </source>
</evidence>
<gene>
    <name evidence="10" type="ORF">CC80DRAFT_559367</name>
</gene>
<reference evidence="10" key="1">
    <citation type="journal article" date="2020" name="Stud. Mycol.">
        <title>101 Dothideomycetes genomes: a test case for predicting lifestyles and emergence of pathogens.</title>
        <authorList>
            <person name="Haridas S."/>
            <person name="Albert R."/>
            <person name="Binder M."/>
            <person name="Bloem J."/>
            <person name="Labutti K."/>
            <person name="Salamov A."/>
            <person name="Andreopoulos B."/>
            <person name="Baker S."/>
            <person name="Barry K."/>
            <person name="Bills G."/>
            <person name="Bluhm B."/>
            <person name="Cannon C."/>
            <person name="Castanera R."/>
            <person name="Culley D."/>
            <person name="Daum C."/>
            <person name="Ezra D."/>
            <person name="Gonzalez J."/>
            <person name="Henrissat B."/>
            <person name="Kuo A."/>
            <person name="Liang C."/>
            <person name="Lipzen A."/>
            <person name="Lutzoni F."/>
            <person name="Magnuson J."/>
            <person name="Mondo S."/>
            <person name="Nolan M."/>
            <person name="Ohm R."/>
            <person name="Pangilinan J."/>
            <person name="Park H.-J."/>
            <person name="Ramirez L."/>
            <person name="Alfaro M."/>
            <person name="Sun H."/>
            <person name="Tritt A."/>
            <person name="Yoshinaga Y."/>
            <person name="Zwiers L.-H."/>
            <person name="Turgeon B."/>
            <person name="Goodwin S."/>
            <person name="Spatafora J."/>
            <person name="Crous P."/>
            <person name="Grigoriev I."/>
        </authorList>
    </citation>
    <scope>NUCLEOTIDE SEQUENCE</scope>
    <source>
        <strain evidence="10">CBS 675.92</strain>
    </source>
</reference>
<keyword evidence="7" id="KW-0804">Transcription</keyword>
<protein>
    <submittedName>
        <fullName evidence="10">Uncharacterized protein</fullName>
    </submittedName>
</protein>
<dbReference type="OrthoDB" id="5345625at2759"/>
<evidence type="ECO:0000256" key="6">
    <source>
        <dbReference type="ARBA" id="ARBA00023015"/>
    </source>
</evidence>
<feature type="compositionally biased region" description="Pro residues" evidence="9">
    <location>
        <begin position="182"/>
        <end position="196"/>
    </location>
</feature>
<comment type="similarity">
    <text evidence="3">Belongs to the WHI5/NRM1 family.</text>
</comment>
<feature type="region of interest" description="Disordered" evidence="9">
    <location>
        <begin position="299"/>
        <end position="376"/>
    </location>
</feature>
<feature type="compositionally biased region" description="Polar residues" evidence="9">
    <location>
        <begin position="157"/>
        <end position="177"/>
    </location>
</feature>
<feature type="compositionally biased region" description="Polar residues" evidence="9">
    <location>
        <begin position="1"/>
        <end position="15"/>
    </location>
</feature>
<feature type="compositionally biased region" description="Low complexity" evidence="9">
    <location>
        <begin position="232"/>
        <end position="256"/>
    </location>
</feature>
<organism evidence="10 11">
    <name type="scientific">Byssothecium circinans</name>
    <dbReference type="NCBI Taxonomy" id="147558"/>
    <lineage>
        <taxon>Eukaryota</taxon>
        <taxon>Fungi</taxon>
        <taxon>Dikarya</taxon>
        <taxon>Ascomycota</taxon>
        <taxon>Pezizomycotina</taxon>
        <taxon>Dothideomycetes</taxon>
        <taxon>Pleosporomycetidae</taxon>
        <taxon>Pleosporales</taxon>
        <taxon>Massarineae</taxon>
        <taxon>Massarinaceae</taxon>
        <taxon>Byssothecium</taxon>
    </lineage>
</organism>
<comment type="subcellular location">
    <subcellularLocation>
        <location evidence="2">Cytoplasm</location>
    </subcellularLocation>
    <subcellularLocation>
        <location evidence="1">Nucleus</location>
    </subcellularLocation>
</comment>
<dbReference type="Pfam" id="PF08528">
    <property type="entry name" value="Whi5"/>
    <property type="match status" value="1"/>
</dbReference>
<feature type="compositionally biased region" description="Polar residues" evidence="9">
    <location>
        <begin position="307"/>
        <end position="321"/>
    </location>
</feature>
<dbReference type="GO" id="GO:0005634">
    <property type="term" value="C:nucleus"/>
    <property type="evidence" value="ECO:0007669"/>
    <property type="project" value="UniProtKB-SubCell"/>
</dbReference>
<evidence type="ECO:0000313" key="11">
    <source>
        <dbReference type="Proteomes" id="UP000800035"/>
    </source>
</evidence>
<dbReference type="EMBL" id="ML976987">
    <property type="protein sequence ID" value="KAF1958414.1"/>
    <property type="molecule type" value="Genomic_DNA"/>
</dbReference>
<name>A0A6A5U1B8_9PLEO</name>
<feature type="region of interest" description="Disordered" evidence="9">
    <location>
        <begin position="103"/>
        <end position="206"/>
    </location>
</feature>
<keyword evidence="6" id="KW-0805">Transcription regulation</keyword>
<feature type="compositionally biased region" description="Polar residues" evidence="9">
    <location>
        <begin position="29"/>
        <end position="39"/>
    </location>
</feature>
<keyword evidence="11" id="KW-1185">Reference proteome</keyword>
<sequence>MSATSRRANMSTPAKTPSRRVLGDIAQKALNTPSKQAGTALNPPAGTRQQSPLKQVSTLSPHVFEDKENAAMDGAHPKGKKRTIYEVDDVETVHGAKAMFGAREHGKSAWKQGLTAAGLERHMESNPVDLPPPGSPTERNTPTPEPEEAEQAPKLFSQESTSFSNWLNYDQCASQSQKSEHPPPSSSTSPSPPPAPIEEKKSRADLLRTRLGFANYKVKTNQAAKCSSDIISTWESSSPEAPASTSPSNPSMMTTNIPSSTSSTAHRVPSITLSHPHTTSTSTSTSTFKSIKANLDPGRPIGKLSITPATTLAPTPYSSRNTQDRISYDDDFGRDEPLEERIQRMRDDERLQADLTSSAVKGNAAKGLMDLMQGRR</sequence>
<evidence type="ECO:0000256" key="9">
    <source>
        <dbReference type="SAM" id="MobiDB-lite"/>
    </source>
</evidence>
<feature type="compositionally biased region" description="Basic and acidic residues" evidence="9">
    <location>
        <begin position="334"/>
        <end position="352"/>
    </location>
</feature>